<dbReference type="RefSeq" id="WP_130607791.1">
    <property type="nucleotide sequence ID" value="NZ_AP019368.1"/>
</dbReference>
<keyword evidence="3" id="KW-1185">Reference proteome</keyword>
<name>A0A4P2VM44_FLUSA</name>
<evidence type="ECO:0000256" key="1">
    <source>
        <dbReference type="SAM" id="SignalP"/>
    </source>
</evidence>
<gene>
    <name evidence="2" type="ORF">JCM31447_13530</name>
</gene>
<dbReference type="OrthoDB" id="9823312at2"/>
<evidence type="ECO:0000313" key="2">
    <source>
        <dbReference type="EMBL" id="BBH52910.1"/>
    </source>
</evidence>
<protein>
    <submittedName>
        <fullName evidence="2">Uncharacterized protein</fullName>
    </submittedName>
</protein>
<feature type="chain" id="PRO_5020596525" evidence="1">
    <location>
        <begin position="25"/>
        <end position="394"/>
    </location>
</feature>
<dbReference type="KEGG" id="sbf:JCM31447_13530"/>
<keyword evidence="1" id="KW-0732">Signal</keyword>
<proteinExistence type="predicted"/>
<accession>A0A4P2VM44</accession>
<dbReference type="AlphaFoldDB" id="A0A4P2VM44"/>
<feature type="signal peptide" evidence="1">
    <location>
        <begin position="1"/>
        <end position="24"/>
    </location>
</feature>
<dbReference type="Proteomes" id="UP000291236">
    <property type="component" value="Chromosome"/>
</dbReference>
<reference evidence="2 3" key="1">
    <citation type="submission" date="2018-12" db="EMBL/GenBank/DDBJ databases">
        <title>Rubrispira sanarue gen. nov., sp., nov., a member of the order Silvanigrellales, isolated from a brackish lake in Hamamatsu Japan.</title>
        <authorList>
            <person name="Maejima Y."/>
            <person name="Iino T."/>
            <person name="Muraguchi Y."/>
            <person name="Fukuda K."/>
            <person name="Nojiri H."/>
            <person name="Ohkuma M."/>
            <person name="Moriuchi R."/>
            <person name="Dohra H."/>
            <person name="Kimbara K."/>
            <person name="Shintani M."/>
        </authorList>
    </citation>
    <scope>NUCLEOTIDE SEQUENCE [LARGE SCALE GENOMIC DNA]</scope>
    <source>
        <strain evidence="2 3">RF1110005</strain>
    </source>
</reference>
<organism evidence="2 3">
    <name type="scientific">Fluviispira sanaruensis</name>
    <dbReference type="NCBI Taxonomy" id="2493639"/>
    <lineage>
        <taxon>Bacteria</taxon>
        <taxon>Pseudomonadati</taxon>
        <taxon>Bdellovibrionota</taxon>
        <taxon>Oligoflexia</taxon>
        <taxon>Silvanigrellales</taxon>
        <taxon>Silvanigrellaceae</taxon>
        <taxon>Fluviispira</taxon>
    </lineage>
</organism>
<sequence length="394" mass="43653">MLKNSFKVLLLSPLFSLLHTSAQAYPVDPNKVPVSIGLDAKSLHDFQLAYDSQDKSIVYYAPKTGRVATINGMPLVGYQTLPDGSGVFNVQFETGVFGADKELLIRTIEKAGYKALPFPFFKTKVVPLTPGIDPDTKKPICITEEDPSTGEKITTCDPTLYSALAYSNNGPSLNQNIAVSAMLNKVGASVYRQMLRGGNALQINLHAQYYSAGDAFSATVEVNYSKIYQSYVSYSRRWDGFLDRSQLSQFWEQEGLCLNKAADQCGVRITYKDSRGNIISNVTVDPNNKEAQEKLLQSVERLRQKLEDQLFSAIGTNANITEPGTAAPRFTYKINEAFFRKEVNVNAKFEFQSPRGINISETVFPLSVGCIQQTESGFVNRNLLGDCKLYWSGT</sequence>
<dbReference type="EMBL" id="AP019368">
    <property type="protein sequence ID" value="BBH52910.1"/>
    <property type="molecule type" value="Genomic_DNA"/>
</dbReference>
<evidence type="ECO:0000313" key="3">
    <source>
        <dbReference type="Proteomes" id="UP000291236"/>
    </source>
</evidence>